<dbReference type="InterPro" id="IPR003711">
    <property type="entry name" value="CarD-like/TRCF_RID"/>
</dbReference>
<dbReference type="PANTHER" id="PTHR38447:SF1">
    <property type="entry name" value="RNA POLYMERASE-BINDING TRANSCRIPTION FACTOR CARD"/>
    <property type="match status" value="1"/>
</dbReference>
<dbReference type="InterPro" id="IPR042215">
    <property type="entry name" value="CarD-like_C"/>
</dbReference>
<protein>
    <submittedName>
        <fullName evidence="2">CarD family transcriptional regulator</fullName>
    </submittedName>
</protein>
<dbReference type="Pfam" id="PF02559">
    <property type="entry name" value="CarD_TRCF_RID"/>
    <property type="match status" value="1"/>
</dbReference>
<dbReference type="Pfam" id="PF21095">
    <property type="entry name" value="CarD_C"/>
    <property type="match status" value="1"/>
</dbReference>
<dbReference type="InterPro" id="IPR036101">
    <property type="entry name" value="CarD-like/TRCF_RID_sf"/>
</dbReference>
<dbReference type="SMART" id="SM01058">
    <property type="entry name" value="CarD_TRCF"/>
    <property type="match status" value="1"/>
</dbReference>
<organism evidence="2 3">
    <name type="scientific">Clostridium hominis</name>
    <dbReference type="NCBI Taxonomy" id="2763036"/>
    <lineage>
        <taxon>Bacteria</taxon>
        <taxon>Bacillati</taxon>
        <taxon>Bacillota</taxon>
        <taxon>Clostridia</taxon>
        <taxon>Eubacteriales</taxon>
        <taxon>Clostridiaceae</taxon>
        <taxon>Clostridium</taxon>
    </lineage>
</organism>
<proteinExistence type="predicted"/>
<dbReference type="InterPro" id="IPR052531">
    <property type="entry name" value="CarD-like_regulator"/>
</dbReference>
<accession>A0ABR7DF10</accession>
<evidence type="ECO:0000313" key="2">
    <source>
        <dbReference type="EMBL" id="MBC5629418.1"/>
    </source>
</evidence>
<name>A0ABR7DF10_9CLOT</name>
<dbReference type="EMBL" id="JACOOO010000022">
    <property type="protein sequence ID" value="MBC5629418.1"/>
    <property type="molecule type" value="Genomic_DNA"/>
</dbReference>
<dbReference type="RefSeq" id="WP_186860136.1">
    <property type="nucleotide sequence ID" value="NZ_JACOOO010000022.1"/>
</dbReference>
<dbReference type="Proteomes" id="UP000596929">
    <property type="component" value="Unassembled WGS sequence"/>
</dbReference>
<comment type="caution">
    <text evidence="2">The sequence shown here is derived from an EMBL/GenBank/DDBJ whole genome shotgun (WGS) entry which is preliminary data.</text>
</comment>
<dbReference type="Gene3D" id="2.40.10.170">
    <property type="match status" value="1"/>
</dbReference>
<evidence type="ECO:0000313" key="3">
    <source>
        <dbReference type="Proteomes" id="UP000596929"/>
    </source>
</evidence>
<keyword evidence="3" id="KW-1185">Reference proteome</keyword>
<dbReference type="Gene3D" id="1.20.58.1290">
    <property type="entry name" value="CarD-like, C-terminal domain"/>
    <property type="match status" value="1"/>
</dbReference>
<reference evidence="2 3" key="1">
    <citation type="submission" date="2020-08" db="EMBL/GenBank/DDBJ databases">
        <title>Genome public.</title>
        <authorList>
            <person name="Liu C."/>
            <person name="Sun Q."/>
        </authorList>
    </citation>
    <scope>NUCLEOTIDE SEQUENCE [LARGE SCALE GENOMIC DNA]</scope>
    <source>
        <strain evidence="2 3">NSJ-6</strain>
    </source>
</reference>
<sequence>MFKINEHIMYGNVGVCQVVDITNEKFANNMQRECYVLDPIYSKNTVIKIPVDNERIAMRKILSKEEITSLINDINNREVLCIEDDKKRNEQFKSMLKTGKCEELITIIRSIDLDRQNKQAIGKKLSKGDDEIIQIAEKLLSEEFSVIYDISPEEVTDYIKENIV</sequence>
<dbReference type="InterPro" id="IPR048792">
    <property type="entry name" value="CarD_C"/>
</dbReference>
<evidence type="ECO:0000259" key="1">
    <source>
        <dbReference type="SMART" id="SM01058"/>
    </source>
</evidence>
<gene>
    <name evidence="2" type="ORF">H8S20_11010</name>
</gene>
<dbReference type="PANTHER" id="PTHR38447">
    <property type="entry name" value="TRANSCRIPTION FACTOR YDEB-RELATED"/>
    <property type="match status" value="1"/>
</dbReference>
<feature type="domain" description="CarD-like/TRCF RNAP-interacting" evidence="1">
    <location>
        <begin position="1"/>
        <end position="112"/>
    </location>
</feature>
<dbReference type="SUPFAM" id="SSF141259">
    <property type="entry name" value="CarD-like"/>
    <property type="match status" value="1"/>
</dbReference>